<evidence type="ECO:0000313" key="2">
    <source>
        <dbReference type="Proteomes" id="UP000029462"/>
    </source>
</evidence>
<protein>
    <recommendedName>
        <fullName evidence="3">Phage antitermination protein</fullName>
    </recommendedName>
</protein>
<dbReference type="Pfam" id="PF06576">
    <property type="entry name" value="DUF1133"/>
    <property type="match status" value="1"/>
</dbReference>
<name>A0A090V2E5_PSEVU</name>
<keyword evidence="2" id="KW-1185">Reference proteome</keyword>
<organism evidence="1 2">
    <name type="scientific">Pseudescherichia vulneris NBRC 102420</name>
    <dbReference type="NCBI Taxonomy" id="1115515"/>
    <lineage>
        <taxon>Bacteria</taxon>
        <taxon>Pseudomonadati</taxon>
        <taxon>Pseudomonadota</taxon>
        <taxon>Gammaproteobacteria</taxon>
        <taxon>Enterobacterales</taxon>
        <taxon>Enterobacteriaceae</taxon>
        <taxon>Pseudescherichia</taxon>
    </lineage>
</organism>
<sequence length="192" mass="21895">MIYPNTTGKSAESARLLTLESVWIQGKLRMWGRWSVIGHGRTGNMFNALLASTKISKTAIQQVLSHLKASGMDEQELKTYFLDLLSGKHKSSLAFCTDSEGLIIDNVIAEVLVRGGHDGLFKVINDRYRHRMSKKEMARQLHAKHPEWSLRTCENRIDAYLQVAEFMLYYPMCIQFDKNPQRFRLQSCAGVG</sequence>
<evidence type="ECO:0000313" key="1">
    <source>
        <dbReference type="EMBL" id="GAL59050.1"/>
    </source>
</evidence>
<dbReference type="InterPro" id="IPR010557">
    <property type="entry name" value="DUF1133"/>
</dbReference>
<accession>A0A090V2E5</accession>
<evidence type="ECO:0008006" key="3">
    <source>
        <dbReference type="Google" id="ProtNLM"/>
    </source>
</evidence>
<dbReference type="Proteomes" id="UP000029462">
    <property type="component" value="Unassembled WGS sequence"/>
</dbReference>
<dbReference type="STRING" id="1115515.EV102420_14_01090"/>
<dbReference type="eggNOG" id="ENOG502ZAT6">
    <property type="taxonomic scope" value="Bacteria"/>
</dbReference>
<comment type="caution">
    <text evidence="1">The sequence shown here is derived from an EMBL/GenBank/DDBJ whole genome shotgun (WGS) entry which is preliminary data.</text>
</comment>
<dbReference type="EMBL" id="BBMZ01000014">
    <property type="protein sequence ID" value="GAL59050.1"/>
    <property type="molecule type" value="Genomic_DNA"/>
</dbReference>
<dbReference type="RefSeq" id="WP_042392528.1">
    <property type="nucleotide sequence ID" value="NZ_BBMZ01000014.1"/>
</dbReference>
<dbReference type="AlphaFoldDB" id="A0A090V2E5"/>
<dbReference type="OrthoDB" id="6443321at2"/>
<reference evidence="1 2" key="1">
    <citation type="submission" date="2014-09" db="EMBL/GenBank/DDBJ databases">
        <title>Whole genome shotgun sequence of Escherichia vulneris NBRC 102420.</title>
        <authorList>
            <person name="Yoshida Y."/>
            <person name="Hosoyama A."/>
            <person name="Tsuchikane K."/>
            <person name="Ohji S."/>
            <person name="Ichikawa N."/>
            <person name="Kimura A."/>
            <person name="Yamazoe A."/>
            <person name="Ezaki T."/>
            <person name="Fujita N."/>
        </authorList>
    </citation>
    <scope>NUCLEOTIDE SEQUENCE [LARGE SCALE GENOMIC DNA]</scope>
    <source>
        <strain evidence="1 2">NBRC 102420</strain>
    </source>
</reference>
<proteinExistence type="predicted"/>
<gene>
    <name evidence="1" type="ORF">EV102420_14_01090</name>
</gene>